<dbReference type="GO" id="GO:0046872">
    <property type="term" value="F:metal ion binding"/>
    <property type="evidence" value="ECO:0007669"/>
    <property type="project" value="UniProtKB-KW"/>
</dbReference>
<reference evidence="17 18" key="1">
    <citation type="submission" date="2020-08" db="EMBL/GenBank/DDBJ databases">
        <title>Bridging the membrane lipid divide: bacteria of the FCB group superphylum have the potential to synthesize archaeal ether lipids.</title>
        <authorList>
            <person name="Villanueva L."/>
            <person name="Von Meijenfeldt F.A.B."/>
            <person name="Westbye A.B."/>
            <person name="Yadav S."/>
            <person name="Hopmans E.C."/>
            <person name="Dutilh B.E."/>
            <person name="Sinninghe Damste J.S."/>
        </authorList>
    </citation>
    <scope>NUCLEOTIDE SEQUENCE [LARGE SCALE GENOMIC DNA]</scope>
    <source>
        <strain evidence="17">NIOZ-UU81</strain>
    </source>
</reference>
<sequence length="265" mass="28757">MLFVVDIGNSHTVSGLFRDGELMGHWRLNSDRDRSDDELALRYHALFAMIGIDKNEITNIVIASVVPTLEAAWVSCCDKYFSSSLIRPPLVVSAKSLHKQIKILIDQPDEVGADRLVNAIAAWDQYHQDLVIIDFGTAITFDCVTADCSYLGGTILPGIAISLDALASRTAKLPRIDISSPPENVIGTSTVTAMKSGILHGYGAMIDGLLIKIAGEMKHSVDELQVIATGGMARLISPYAKNIKSIDPLLTLNGLRIIHEMTSND</sequence>
<feature type="binding site" evidence="16">
    <location>
        <position position="134"/>
    </location>
    <ligand>
        <name>K(+)</name>
        <dbReference type="ChEBI" id="CHEBI:29103"/>
    </ligand>
</feature>
<feature type="binding site" evidence="16">
    <location>
        <begin position="112"/>
        <end position="115"/>
    </location>
    <ligand>
        <name>substrate</name>
    </ligand>
</feature>
<dbReference type="PANTHER" id="PTHR34265">
    <property type="entry name" value="TYPE III PANTOTHENATE KINASE"/>
    <property type="match status" value="1"/>
</dbReference>
<evidence type="ECO:0000256" key="5">
    <source>
        <dbReference type="ARBA" id="ARBA00011738"/>
    </source>
</evidence>
<comment type="function">
    <text evidence="16">Catalyzes the phosphorylation of pantothenate (Pan), the first step in CoA biosynthesis.</text>
</comment>
<comment type="pathway">
    <text evidence="4 16">Cofactor biosynthesis; coenzyme A biosynthesis; CoA from (R)-pantothenate: step 1/5.</text>
</comment>
<dbReference type="Pfam" id="PF03309">
    <property type="entry name" value="Pan_kinase"/>
    <property type="match status" value="1"/>
</dbReference>
<evidence type="ECO:0000256" key="1">
    <source>
        <dbReference type="ARBA" id="ARBA00001206"/>
    </source>
</evidence>
<dbReference type="InterPro" id="IPR043129">
    <property type="entry name" value="ATPase_NBD"/>
</dbReference>
<keyword evidence="9 16" id="KW-0547">Nucleotide-binding</keyword>
<comment type="cofactor">
    <cofactor evidence="2">
        <name>K(+)</name>
        <dbReference type="ChEBI" id="CHEBI:29103"/>
    </cofactor>
</comment>
<dbReference type="NCBIfam" id="NF009855">
    <property type="entry name" value="PRK13321.1"/>
    <property type="match status" value="1"/>
</dbReference>
<name>A0A8J6N7E6_9BACT</name>
<evidence type="ECO:0000256" key="15">
    <source>
        <dbReference type="ARBA" id="ARBA00040883"/>
    </source>
</evidence>
<dbReference type="GO" id="GO:0005524">
    <property type="term" value="F:ATP binding"/>
    <property type="evidence" value="ECO:0007669"/>
    <property type="project" value="UniProtKB-UniRule"/>
</dbReference>
<dbReference type="NCBIfam" id="TIGR00671">
    <property type="entry name" value="baf"/>
    <property type="match status" value="1"/>
</dbReference>
<dbReference type="AlphaFoldDB" id="A0A8J6N7E6"/>
<evidence type="ECO:0000256" key="11">
    <source>
        <dbReference type="ARBA" id="ARBA00022840"/>
    </source>
</evidence>
<accession>A0A8J6N7E6</accession>
<dbReference type="UniPathway" id="UPA00241">
    <property type="reaction ID" value="UER00352"/>
</dbReference>
<evidence type="ECO:0000256" key="12">
    <source>
        <dbReference type="ARBA" id="ARBA00022958"/>
    </source>
</evidence>
<evidence type="ECO:0000313" key="17">
    <source>
        <dbReference type="EMBL" id="MBC8208112.1"/>
    </source>
</evidence>
<evidence type="ECO:0000256" key="2">
    <source>
        <dbReference type="ARBA" id="ARBA00001958"/>
    </source>
</evidence>
<dbReference type="HAMAP" id="MF_01274">
    <property type="entry name" value="Pantothen_kinase_3"/>
    <property type="match status" value="1"/>
</dbReference>
<comment type="caution">
    <text evidence="17">The sequence shown here is derived from an EMBL/GenBank/DDBJ whole genome shotgun (WGS) entry which is preliminary data.</text>
</comment>
<feature type="active site" description="Proton acceptor" evidence="16">
    <location>
        <position position="114"/>
    </location>
</feature>
<evidence type="ECO:0000256" key="16">
    <source>
        <dbReference type="HAMAP-Rule" id="MF_01274"/>
    </source>
</evidence>
<comment type="catalytic activity">
    <reaction evidence="1 16">
        <text>(R)-pantothenate + ATP = (R)-4'-phosphopantothenate + ADP + H(+)</text>
        <dbReference type="Rhea" id="RHEA:16373"/>
        <dbReference type="ChEBI" id="CHEBI:10986"/>
        <dbReference type="ChEBI" id="CHEBI:15378"/>
        <dbReference type="ChEBI" id="CHEBI:29032"/>
        <dbReference type="ChEBI" id="CHEBI:30616"/>
        <dbReference type="ChEBI" id="CHEBI:456216"/>
        <dbReference type="EC" id="2.7.1.33"/>
    </reaction>
</comment>
<dbReference type="EC" id="2.7.1.33" evidence="6 16"/>
<evidence type="ECO:0000256" key="7">
    <source>
        <dbReference type="ARBA" id="ARBA00022490"/>
    </source>
</evidence>
<dbReference type="GO" id="GO:0004594">
    <property type="term" value="F:pantothenate kinase activity"/>
    <property type="evidence" value="ECO:0007669"/>
    <property type="project" value="UniProtKB-UniRule"/>
</dbReference>
<evidence type="ECO:0000256" key="8">
    <source>
        <dbReference type="ARBA" id="ARBA00022679"/>
    </source>
</evidence>
<comment type="subcellular location">
    <subcellularLocation>
        <location evidence="3 16">Cytoplasm</location>
    </subcellularLocation>
</comment>
<dbReference type="GO" id="GO:0015937">
    <property type="term" value="P:coenzyme A biosynthetic process"/>
    <property type="evidence" value="ECO:0007669"/>
    <property type="project" value="UniProtKB-UniRule"/>
</dbReference>
<evidence type="ECO:0000256" key="9">
    <source>
        <dbReference type="ARBA" id="ARBA00022741"/>
    </source>
</evidence>
<evidence type="ECO:0000256" key="13">
    <source>
        <dbReference type="ARBA" id="ARBA00022993"/>
    </source>
</evidence>
<dbReference type="Proteomes" id="UP000599024">
    <property type="component" value="Unassembled WGS sequence"/>
</dbReference>
<feature type="binding site" evidence="16">
    <location>
        <position position="137"/>
    </location>
    <ligand>
        <name>ATP</name>
        <dbReference type="ChEBI" id="CHEBI:30616"/>
    </ligand>
</feature>
<dbReference type="Gene3D" id="3.30.420.40">
    <property type="match status" value="2"/>
</dbReference>
<proteinExistence type="inferred from homology"/>
<dbReference type="NCBIfam" id="NF009848">
    <property type="entry name" value="PRK13318.1-6"/>
    <property type="match status" value="1"/>
</dbReference>
<evidence type="ECO:0000313" key="18">
    <source>
        <dbReference type="Proteomes" id="UP000599024"/>
    </source>
</evidence>
<comment type="subunit">
    <text evidence="5 16">Homodimer.</text>
</comment>
<evidence type="ECO:0000256" key="3">
    <source>
        <dbReference type="ARBA" id="ARBA00004496"/>
    </source>
</evidence>
<dbReference type="InterPro" id="IPR004619">
    <property type="entry name" value="Type_III_PanK"/>
</dbReference>
<comment type="similarity">
    <text evidence="14 16">Belongs to the type III pantothenate kinase family.</text>
</comment>
<evidence type="ECO:0000256" key="10">
    <source>
        <dbReference type="ARBA" id="ARBA00022777"/>
    </source>
</evidence>
<keyword evidence="16" id="KW-0479">Metal-binding</keyword>
<dbReference type="SUPFAM" id="SSF53067">
    <property type="entry name" value="Actin-like ATPase domain"/>
    <property type="match status" value="2"/>
</dbReference>
<keyword evidence="7 16" id="KW-0963">Cytoplasm</keyword>
<comment type="cofactor">
    <cofactor evidence="16">
        <name>NH4(+)</name>
        <dbReference type="ChEBI" id="CHEBI:28938"/>
    </cofactor>
    <cofactor evidence="16">
        <name>K(+)</name>
        <dbReference type="ChEBI" id="CHEBI:29103"/>
    </cofactor>
    <text evidence="16">A monovalent cation. Ammonium or potassium.</text>
</comment>
<feature type="binding site" evidence="16">
    <location>
        <position position="190"/>
    </location>
    <ligand>
        <name>substrate</name>
    </ligand>
</feature>
<protein>
    <recommendedName>
        <fullName evidence="15 16">Type III pantothenate kinase</fullName>
        <ecNumber evidence="6 16">2.7.1.33</ecNumber>
    </recommendedName>
    <alternativeName>
        <fullName evidence="16">PanK-III</fullName>
    </alternativeName>
    <alternativeName>
        <fullName evidence="16">Pantothenic acid kinase</fullName>
    </alternativeName>
</protein>
<dbReference type="GO" id="GO:0005737">
    <property type="term" value="C:cytoplasm"/>
    <property type="evidence" value="ECO:0007669"/>
    <property type="project" value="UniProtKB-SubCell"/>
</dbReference>
<evidence type="ECO:0000256" key="6">
    <source>
        <dbReference type="ARBA" id="ARBA00012102"/>
    </source>
</evidence>
<evidence type="ECO:0000256" key="14">
    <source>
        <dbReference type="ARBA" id="ARBA00038036"/>
    </source>
</evidence>
<keyword evidence="10 16" id="KW-0418">Kinase</keyword>
<keyword evidence="12 16" id="KW-0630">Potassium</keyword>
<dbReference type="EMBL" id="JACNLK010000028">
    <property type="protein sequence ID" value="MBC8208112.1"/>
    <property type="molecule type" value="Genomic_DNA"/>
</dbReference>
<feature type="binding site" evidence="16">
    <location>
        <begin position="6"/>
        <end position="13"/>
    </location>
    <ligand>
        <name>ATP</name>
        <dbReference type="ChEBI" id="CHEBI:30616"/>
    </ligand>
</feature>
<gene>
    <name evidence="16" type="primary">coaX</name>
    <name evidence="17" type="ORF">H8E79_02955</name>
</gene>
<organism evidence="17 18">
    <name type="scientific">Candidatus Desulfatifera sulfidica</name>
    <dbReference type="NCBI Taxonomy" id="2841691"/>
    <lineage>
        <taxon>Bacteria</taxon>
        <taxon>Pseudomonadati</taxon>
        <taxon>Thermodesulfobacteriota</taxon>
        <taxon>Desulfobulbia</taxon>
        <taxon>Desulfobulbales</taxon>
        <taxon>Desulfobulbaceae</taxon>
        <taxon>Candidatus Desulfatifera</taxon>
    </lineage>
</organism>
<dbReference type="CDD" id="cd24015">
    <property type="entry name" value="ASKHA_NBD_PanK-III"/>
    <property type="match status" value="1"/>
</dbReference>
<comment type="caution">
    <text evidence="16">Lacks conserved residue(s) required for the propagation of feature annotation.</text>
</comment>
<keyword evidence="8 16" id="KW-0808">Transferase</keyword>
<evidence type="ECO:0000256" key="4">
    <source>
        <dbReference type="ARBA" id="ARBA00005225"/>
    </source>
</evidence>
<keyword evidence="13 16" id="KW-0173">Coenzyme A biosynthesis</keyword>
<keyword evidence="11 16" id="KW-0067">ATP-binding</keyword>
<dbReference type="PANTHER" id="PTHR34265:SF1">
    <property type="entry name" value="TYPE III PANTOTHENATE KINASE"/>
    <property type="match status" value="1"/>
</dbReference>